<organism evidence="1 2">
    <name type="scientific">Zophobas morio</name>
    <dbReference type="NCBI Taxonomy" id="2755281"/>
    <lineage>
        <taxon>Eukaryota</taxon>
        <taxon>Metazoa</taxon>
        <taxon>Ecdysozoa</taxon>
        <taxon>Arthropoda</taxon>
        <taxon>Hexapoda</taxon>
        <taxon>Insecta</taxon>
        <taxon>Pterygota</taxon>
        <taxon>Neoptera</taxon>
        <taxon>Endopterygota</taxon>
        <taxon>Coleoptera</taxon>
        <taxon>Polyphaga</taxon>
        <taxon>Cucujiformia</taxon>
        <taxon>Tenebrionidae</taxon>
        <taxon>Zophobas</taxon>
    </lineage>
</organism>
<gene>
    <name evidence="1" type="ORF">Zmor_010676</name>
</gene>
<comment type="caution">
    <text evidence="1">The sequence shown here is derived from an EMBL/GenBank/DDBJ whole genome shotgun (WGS) entry which is preliminary data.</text>
</comment>
<dbReference type="EMBL" id="JALNTZ010000003">
    <property type="protein sequence ID" value="KAJ3658964.1"/>
    <property type="molecule type" value="Genomic_DNA"/>
</dbReference>
<proteinExistence type="predicted"/>
<accession>A0AA38ITA5</accession>
<sequence length="173" mass="19456">MICESHTQRHNGGPGSGDGFAWVANSGDTKAPFTEKWGENRKLGRLMSSQSNTHEQEGCGFERRLPYQLEYAFRTWFSPRFDCYPKSADSMGLSNLFDGHNTTPWPDMKLLGVALVMVLAIHNGWNGRRTDFVIGFYTTPAPKETQRNDLRGPNNAVQLFQATFLRDCADTTS</sequence>
<keyword evidence="2" id="KW-1185">Reference proteome</keyword>
<dbReference type="Proteomes" id="UP001168821">
    <property type="component" value="Unassembled WGS sequence"/>
</dbReference>
<evidence type="ECO:0000313" key="1">
    <source>
        <dbReference type="EMBL" id="KAJ3658964.1"/>
    </source>
</evidence>
<name>A0AA38ITA5_9CUCU</name>
<protein>
    <submittedName>
        <fullName evidence="1">Uncharacterized protein</fullName>
    </submittedName>
</protein>
<evidence type="ECO:0000313" key="2">
    <source>
        <dbReference type="Proteomes" id="UP001168821"/>
    </source>
</evidence>
<reference evidence="1" key="1">
    <citation type="journal article" date="2023" name="G3 (Bethesda)">
        <title>Whole genome assemblies of Zophobas morio and Tenebrio molitor.</title>
        <authorList>
            <person name="Kaur S."/>
            <person name="Stinson S.A."/>
            <person name="diCenzo G.C."/>
        </authorList>
    </citation>
    <scope>NUCLEOTIDE SEQUENCE</scope>
    <source>
        <strain evidence="1">QUZm001</strain>
    </source>
</reference>
<dbReference type="AlphaFoldDB" id="A0AA38ITA5"/>